<protein>
    <submittedName>
        <fullName evidence="2">Uncharacterized protein</fullName>
    </submittedName>
</protein>
<keyword evidence="1" id="KW-0812">Transmembrane</keyword>
<accession>A2G074</accession>
<gene>
    <name evidence="2" type="ORF">TVAG_104890</name>
</gene>
<dbReference type="SMR" id="A2G074"/>
<dbReference type="EMBL" id="DS114199">
    <property type="protein sequence ID" value="EAX89452.1"/>
    <property type="molecule type" value="Genomic_DNA"/>
</dbReference>
<dbReference type="AlphaFoldDB" id="A2G074"/>
<dbReference type="VEuPathDB" id="TrichDB:TVAG_104890"/>
<reference evidence="2" key="2">
    <citation type="journal article" date="2007" name="Science">
        <title>Draft genome sequence of the sexually transmitted pathogen Trichomonas vaginalis.</title>
        <authorList>
            <person name="Carlton J.M."/>
            <person name="Hirt R.P."/>
            <person name="Silva J.C."/>
            <person name="Delcher A.L."/>
            <person name="Schatz M."/>
            <person name="Zhao Q."/>
            <person name="Wortman J.R."/>
            <person name="Bidwell S.L."/>
            <person name="Alsmark U.C.M."/>
            <person name="Besteiro S."/>
            <person name="Sicheritz-Ponten T."/>
            <person name="Noel C.J."/>
            <person name="Dacks J.B."/>
            <person name="Foster P.G."/>
            <person name="Simillion C."/>
            <person name="Van de Peer Y."/>
            <person name="Miranda-Saavedra D."/>
            <person name="Barton G.J."/>
            <person name="Westrop G.D."/>
            <person name="Mueller S."/>
            <person name="Dessi D."/>
            <person name="Fiori P.L."/>
            <person name="Ren Q."/>
            <person name="Paulsen I."/>
            <person name="Zhang H."/>
            <person name="Bastida-Corcuera F.D."/>
            <person name="Simoes-Barbosa A."/>
            <person name="Brown M.T."/>
            <person name="Hayes R.D."/>
            <person name="Mukherjee M."/>
            <person name="Okumura C.Y."/>
            <person name="Schneider R."/>
            <person name="Smith A.J."/>
            <person name="Vanacova S."/>
            <person name="Villalvazo M."/>
            <person name="Haas B.J."/>
            <person name="Pertea M."/>
            <person name="Feldblyum T.V."/>
            <person name="Utterback T.R."/>
            <person name="Shu C.L."/>
            <person name="Osoegawa K."/>
            <person name="de Jong P.J."/>
            <person name="Hrdy I."/>
            <person name="Horvathova L."/>
            <person name="Zubacova Z."/>
            <person name="Dolezal P."/>
            <person name="Malik S.B."/>
            <person name="Logsdon J.M. Jr."/>
            <person name="Henze K."/>
            <person name="Gupta A."/>
            <person name="Wang C.C."/>
            <person name="Dunne R.L."/>
            <person name="Upcroft J.A."/>
            <person name="Upcroft P."/>
            <person name="White O."/>
            <person name="Salzberg S.L."/>
            <person name="Tang P."/>
            <person name="Chiu C.-H."/>
            <person name="Lee Y.-S."/>
            <person name="Embley T.M."/>
            <person name="Coombs G.H."/>
            <person name="Mottram J.C."/>
            <person name="Tachezy J."/>
            <person name="Fraser-Liggett C.M."/>
            <person name="Johnson P.J."/>
        </authorList>
    </citation>
    <scope>NUCLEOTIDE SEQUENCE [LARGE SCALE GENOMIC DNA]</scope>
    <source>
        <strain evidence="2">G3</strain>
    </source>
</reference>
<dbReference type="OrthoDB" id="10265193at2759"/>
<evidence type="ECO:0000313" key="2">
    <source>
        <dbReference type="EMBL" id="EAX89452.1"/>
    </source>
</evidence>
<keyword evidence="3" id="KW-1185">Reference proteome</keyword>
<sequence length="287" mass="32783">MQDIDPCLKSIPLDNEHFKVTLSIFNKSINVTHTDAKDQKVLIVDTPITVDISKCWIGITAMCDDYTSRIELFNATYNTNDIISNRRKQAWTFQGMPISTSSTVQPEKIEKLRNPSFLIMRNELKSYETTKGDLKAANKTIEDYLKITAEFAEVIDEVATYGQLNDFITNTLVPYTDSWHRRTFKIMDAVAKANKIMSVSLNETQSLLYSFNQTVNLSLAKARTKISSIKDILLEESEIQFIDQIMTVKKSVSPIVNYLIYISAAEVIGLIAFGFIQCTPWFRHKYM</sequence>
<dbReference type="VEuPathDB" id="TrichDB:TVAGG3_0045450"/>
<organism evidence="2 3">
    <name type="scientific">Trichomonas vaginalis (strain ATCC PRA-98 / G3)</name>
    <dbReference type="NCBI Taxonomy" id="412133"/>
    <lineage>
        <taxon>Eukaryota</taxon>
        <taxon>Metamonada</taxon>
        <taxon>Parabasalia</taxon>
        <taxon>Trichomonadida</taxon>
        <taxon>Trichomonadidae</taxon>
        <taxon>Trichomonas</taxon>
    </lineage>
</organism>
<evidence type="ECO:0000256" key="1">
    <source>
        <dbReference type="SAM" id="Phobius"/>
    </source>
</evidence>
<reference evidence="2" key="1">
    <citation type="submission" date="2006-10" db="EMBL/GenBank/DDBJ databases">
        <authorList>
            <person name="Amadeo P."/>
            <person name="Zhao Q."/>
            <person name="Wortman J."/>
            <person name="Fraser-Liggett C."/>
            <person name="Carlton J."/>
        </authorList>
    </citation>
    <scope>NUCLEOTIDE SEQUENCE</scope>
    <source>
        <strain evidence="2">G3</strain>
    </source>
</reference>
<name>A2G074_TRIV3</name>
<evidence type="ECO:0000313" key="3">
    <source>
        <dbReference type="Proteomes" id="UP000001542"/>
    </source>
</evidence>
<dbReference type="Proteomes" id="UP000001542">
    <property type="component" value="Unassembled WGS sequence"/>
</dbReference>
<dbReference type="InterPro" id="IPR013320">
    <property type="entry name" value="ConA-like_dom_sf"/>
</dbReference>
<dbReference type="KEGG" id="tva:4747123"/>
<dbReference type="InParanoid" id="A2G074"/>
<dbReference type="RefSeq" id="XP_001302382.1">
    <property type="nucleotide sequence ID" value="XM_001302381.1"/>
</dbReference>
<keyword evidence="1" id="KW-1133">Transmembrane helix</keyword>
<feature type="transmembrane region" description="Helical" evidence="1">
    <location>
        <begin position="258"/>
        <end position="282"/>
    </location>
</feature>
<proteinExistence type="predicted"/>
<dbReference type="SUPFAM" id="SSF49899">
    <property type="entry name" value="Concanavalin A-like lectins/glucanases"/>
    <property type="match status" value="1"/>
</dbReference>
<keyword evidence="1" id="KW-0472">Membrane</keyword>